<evidence type="ECO:0000313" key="2">
    <source>
        <dbReference type="Proteomes" id="UP001558713"/>
    </source>
</evidence>
<dbReference type="PANTHER" id="PTHR10775">
    <property type="entry name" value="OS08G0208400 PROTEIN"/>
    <property type="match status" value="1"/>
</dbReference>
<name>A0ABD1AX47_CARAN</name>
<comment type="caution">
    <text evidence="1">The sequence shown here is derived from an EMBL/GenBank/DDBJ whole genome shotgun (WGS) entry which is preliminary data.</text>
</comment>
<evidence type="ECO:0000313" key="1">
    <source>
        <dbReference type="EMBL" id="KAL1204280.1"/>
    </source>
</evidence>
<dbReference type="AlphaFoldDB" id="A0ABD1AX47"/>
<dbReference type="Pfam" id="PF02992">
    <property type="entry name" value="Transposase_21"/>
    <property type="match status" value="1"/>
</dbReference>
<dbReference type="EMBL" id="JBANAX010000542">
    <property type="protein sequence ID" value="KAL1204280.1"/>
    <property type="molecule type" value="Genomic_DNA"/>
</dbReference>
<gene>
    <name evidence="1" type="ORF">V5N11_002256</name>
</gene>
<accession>A0ABD1AX47</accession>
<reference evidence="1 2" key="1">
    <citation type="submission" date="2024-04" db="EMBL/GenBank/DDBJ databases">
        <title>Genome assembly C_amara_ONT_v2.</title>
        <authorList>
            <person name="Yant L."/>
            <person name="Moore C."/>
            <person name="Slenker M."/>
        </authorList>
    </citation>
    <scope>NUCLEOTIDE SEQUENCE [LARGE SCALE GENOMIC DNA]</scope>
    <source>
        <tissue evidence="1">Leaf</tissue>
    </source>
</reference>
<organism evidence="1 2">
    <name type="scientific">Cardamine amara subsp. amara</name>
    <dbReference type="NCBI Taxonomy" id="228776"/>
    <lineage>
        <taxon>Eukaryota</taxon>
        <taxon>Viridiplantae</taxon>
        <taxon>Streptophyta</taxon>
        <taxon>Embryophyta</taxon>
        <taxon>Tracheophyta</taxon>
        <taxon>Spermatophyta</taxon>
        <taxon>Magnoliopsida</taxon>
        <taxon>eudicotyledons</taxon>
        <taxon>Gunneridae</taxon>
        <taxon>Pentapetalae</taxon>
        <taxon>rosids</taxon>
        <taxon>malvids</taxon>
        <taxon>Brassicales</taxon>
        <taxon>Brassicaceae</taxon>
        <taxon>Cardamineae</taxon>
        <taxon>Cardamine</taxon>
    </lineage>
</organism>
<sequence>MWYLPITEMLKRLYQSERTAAAMRWHAEHSQTDGEISHPSDAKAWKHFQTLHSDFARNIRNVYLGLCTDGFSPFGISGRQYS</sequence>
<dbReference type="PANTHER" id="PTHR10775:SF183">
    <property type="entry name" value="TRANSPOSON, EN_SPM-LIKE, TRANSPOSASE-ASSOCIATED DOMAIN PROTEIN-RELATED"/>
    <property type="match status" value="1"/>
</dbReference>
<keyword evidence="2" id="KW-1185">Reference proteome</keyword>
<dbReference type="InterPro" id="IPR004242">
    <property type="entry name" value="Transposase_21"/>
</dbReference>
<proteinExistence type="predicted"/>
<protein>
    <submittedName>
        <fullName evidence="1">Uncharacterized protein</fullName>
    </submittedName>
</protein>
<dbReference type="Proteomes" id="UP001558713">
    <property type="component" value="Unassembled WGS sequence"/>
</dbReference>